<gene>
    <name evidence="3" type="ORF">F7231_11150</name>
</gene>
<evidence type="ECO:0000313" key="3">
    <source>
        <dbReference type="EMBL" id="NID10728.1"/>
    </source>
</evidence>
<dbReference type="InterPro" id="IPR005467">
    <property type="entry name" value="His_kinase_dom"/>
</dbReference>
<dbReference type="GO" id="GO:0016301">
    <property type="term" value="F:kinase activity"/>
    <property type="evidence" value="ECO:0007669"/>
    <property type="project" value="UniProtKB-KW"/>
</dbReference>
<dbReference type="Proteomes" id="UP000606008">
    <property type="component" value="Unassembled WGS sequence"/>
</dbReference>
<keyword evidence="1" id="KW-1133">Transmembrane helix</keyword>
<evidence type="ECO:0000259" key="2">
    <source>
        <dbReference type="PROSITE" id="PS50109"/>
    </source>
</evidence>
<keyword evidence="4" id="KW-1185">Reference proteome</keyword>
<name>A0ABX0QJA4_9BACT</name>
<dbReference type="RefSeq" id="WP_166691945.1">
    <property type="nucleotide sequence ID" value="NZ_WAEL01000003.1"/>
</dbReference>
<feature type="transmembrane region" description="Helical" evidence="1">
    <location>
        <begin position="130"/>
        <end position="148"/>
    </location>
</feature>
<reference evidence="4" key="1">
    <citation type="submission" date="2019-09" db="EMBL/GenBank/DDBJ databases">
        <authorList>
            <person name="Jung D.-H."/>
        </authorList>
    </citation>
    <scope>NUCLEOTIDE SEQUENCE [LARGE SCALE GENOMIC DNA]</scope>
    <source>
        <strain evidence="4">JA-25</strain>
    </source>
</reference>
<dbReference type="Pfam" id="PF02518">
    <property type="entry name" value="HATPase_c"/>
    <property type="match status" value="1"/>
</dbReference>
<reference evidence="4" key="2">
    <citation type="submission" date="2023-07" db="EMBL/GenBank/DDBJ databases">
        <authorList>
            <person name="Jung D.-H."/>
        </authorList>
    </citation>
    <scope>NUCLEOTIDE SEQUENCE [LARGE SCALE GENOMIC DNA]</scope>
    <source>
        <strain evidence="4">JA-25</strain>
    </source>
</reference>
<dbReference type="InterPro" id="IPR050640">
    <property type="entry name" value="Bact_2-comp_sensor_kinase"/>
</dbReference>
<keyword evidence="3" id="KW-0808">Transferase</keyword>
<evidence type="ECO:0000256" key="1">
    <source>
        <dbReference type="SAM" id="Phobius"/>
    </source>
</evidence>
<dbReference type="InterPro" id="IPR010559">
    <property type="entry name" value="Sig_transdc_His_kin_internal"/>
</dbReference>
<feature type="transmembrane region" description="Helical" evidence="1">
    <location>
        <begin position="20"/>
        <end position="39"/>
    </location>
</feature>
<dbReference type="PANTHER" id="PTHR34220:SF7">
    <property type="entry name" value="SENSOR HISTIDINE KINASE YPDA"/>
    <property type="match status" value="1"/>
</dbReference>
<dbReference type="InterPro" id="IPR003594">
    <property type="entry name" value="HATPase_dom"/>
</dbReference>
<accession>A0ABX0QJA4</accession>
<protein>
    <submittedName>
        <fullName evidence="3">Sensor histidine kinase</fullName>
    </submittedName>
</protein>
<organism evidence="3 4">
    <name type="scientific">Fibrivirga algicola</name>
    <dbReference type="NCBI Taxonomy" id="2950420"/>
    <lineage>
        <taxon>Bacteria</taxon>
        <taxon>Pseudomonadati</taxon>
        <taxon>Bacteroidota</taxon>
        <taxon>Cytophagia</taxon>
        <taxon>Cytophagales</taxon>
        <taxon>Spirosomataceae</taxon>
        <taxon>Fibrivirga</taxon>
    </lineage>
</organism>
<keyword evidence="3" id="KW-0418">Kinase</keyword>
<dbReference type="InterPro" id="IPR036890">
    <property type="entry name" value="HATPase_C_sf"/>
</dbReference>
<keyword evidence="1" id="KW-0472">Membrane</keyword>
<sequence>MPTFWNRTLLWGITYRQAGAILLFYGMALLFYDIALTISQREWSKQSMLADFIQEFPRIVLDYGLKLLVTIPIWYLLFQRLRTWSLHQRLLLHLLLLPSFLTAWQLVYYLISDVVGIGRLRGDGQVWDTYIGGLFYAVQFGLLHAYAYHRDLRHQQQREADLRELALNSELAALKAQINPHFLYNTFNTISASVPPEQEHTREMLAQLADLFRYQLRASRTDQVTVADELEFIQKYLDLEKARFGDRLRVHYDIGTDVLDATIPPMLLQPLVENAVKHGIAPLIEGGDITVQITREAGLLAFRITDTGKGLNGHRNRLFEGVGLNNTRLRIEKSVGRELRITDNLPQGTIVAFELPVS</sequence>
<dbReference type="PROSITE" id="PS50109">
    <property type="entry name" value="HIS_KIN"/>
    <property type="match status" value="1"/>
</dbReference>
<feature type="transmembrane region" description="Helical" evidence="1">
    <location>
        <begin position="90"/>
        <end position="110"/>
    </location>
</feature>
<dbReference type="SUPFAM" id="SSF55874">
    <property type="entry name" value="ATPase domain of HSP90 chaperone/DNA topoisomerase II/histidine kinase"/>
    <property type="match status" value="1"/>
</dbReference>
<feature type="transmembrane region" description="Helical" evidence="1">
    <location>
        <begin position="59"/>
        <end position="78"/>
    </location>
</feature>
<proteinExistence type="predicted"/>
<keyword evidence="1" id="KW-0812">Transmembrane</keyword>
<dbReference type="PANTHER" id="PTHR34220">
    <property type="entry name" value="SENSOR HISTIDINE KINASE YPDA"/>
    <property type="match status" value="1"/>
</dbReference>
<comment type="caution">
    <text evidence="3">The sequence shown here is derived from an EMBL/GenBank/DDBJ whole genome shotgun (WGS) entry which is preliminary data.</text>
</comment>
<feature type="domain" description="Histidine kinase" evidence="2">
    <location>
        <begin position="267"/>
        <end position="358"/>
    </location>
</feature>
<dbReference type="Pfam" id="PF06580">
    <property type="entry name" value="His_kinase"/>
    <property type="match status" value="1"/>
</dbReference>
<dbReference type="Gene3D" id="3.30.565.10">
    <property type="entry name" value="Histidine kinase-like ATPase, C-terminal domain"/>
    <property type="match status" value="1"/>
</dbReference>
<dbReference type="EMBL" id="WAEL01000003">
    <property type="protein sequence ID" value="NID10728.1"/>
    <property type="molecule type" value="Genomic_DNA"/>
</dbReference>
<evidence type="ECO:0000313" key="4">
    <source>
        <dbReference type="Proteomes" id="UP000606008"/>
    </source>
</evidence>